<protein>
    <submittedName>
        <fullName evidence="2">Methyltransferase, FkbM family</fullName>
    </submittedName>
</protein>
<dbReference type="PANTHER" id="PTHR36973:SF4">
    <property type="entry name" value="NODULATION PROTEIN"/>
    <property type="match status" value="1"/>
</dbReference>
<organism evidence="2 3">
    <name type="scientific">Jannaschia helgolandensis</name>
    <dbReference type="NCBI Taxonomy" id="188906"/>
    <lineage>
        <taxon>Bacteria</taxon>
        <taxon>Pseudomonadati</taxon>
        <taxon>Pseudomonadota</taxon>
        <taxon>Alphaproteobacteria</taxon>
        <taxon>Rhodobacterales</taxon>
        <taxon>Roseobacteraceae</taxon>
        <taxon>Jannaschia</taxon>
    </lineage>
</organism>
<dbReference type="NCBIfam" id="TIGR01444">
    <property type="entry name" value="fkbM_fam"/>
    <property type="match status" value="1"/>
</dbReference>
<evidence type="ECO:0000313" key="3">
    <source>
        <dbReference type="Proteomes" id="UP000199283"/>
    </source>
</evidence>
<sequence length="297" mass="33478">MIEYPVTRLQGAARRRHRRLRARIMRHLHKRSGEGLVSRANLLVRWLSGKERTFHYDSAAGLYSMRENGQEHWFSSPHRIWTTFDGLAARATDLRGQYVLDGVPFEEDDWIVDIGANIGDLSLCFRGLESGASMSVNFIAFEPSPKEFAALERNLAANPALASHECHNLALWSDDSEALTFYVKSEEADSSLIPITGATHKIKVPTARLDHVLPKRTYKLLKLEAEGVEPEILEGATEILPHFRFITADLGFERGTELDSTLPQVTNFLLQRGFEVVGYEGSRHVVLFRNTNPPPEA</sequence>
<dbReference type="InterPro" id="IPR029063">
    <property type="entry name" value="SAM-dependent_MTases_sf"/>
</dbReference>
<dbReference type="InterPro" id="IPR053188">
    <property type="entry name" value="FkbM_Methyltransferase"/>
</dbReference>
<dbReference type="Pfam" id="PF05050">
    <property type="entry name" value="Methyltransf_21"/>
    <property type="match status" value="1"/>
</dbReference>
<name>A0A1H7RUB2_9RHOB</name>
<gene>
    <name evidence="2" type="ORF">SAMN04488526_3142</name>
</gene>
<dbReference type="GO" id="GO:0008171">
    <property type="term" value="F:O-methyltransferase activity"/>
    <property type="evidence" value="ECO:0007669"/>
    <property type="project" value="TreeGrafter"/>
</dbReference>
<keyword evidence="3" id="KW-1185">Reference proteome</keyword>
<dbReference type="Proteomes" id="UP000199283">
    <property type="component" value="Unassembled WGS sequence"/>
</dbReference>
<dbReference type="Gene3D" id="3.40.50.150">
    <property type="entry name" value="Vaccinia Virus protein VP39"/>
    <property type="match status" value="1"/>
</dbReference>
<dbReference type="OrthoDB" id="4104638at2"/>
<dbReference type="InterPro" id="IPR006342">
    <property type="entry name" value="FkbM_mtfrase"/>
</dbReference>
<feature type="domain" description="Methyltransferase FkbM" evidence="1">
    <location>
        <begin position="113"/>
        <end position="275"/>
    </location>
</feature>
<dbReference type="SUPFAM" id="SSF53335">
    <property type="entry name" value="S-adenosyl-L-methionine-dependent methyltransferases"/>
    <property type="match status" value="1"/>
</dbReference>
<evidence type="ECO:0000259" key="1">
    <source>
        <dbReference type="Pfam" id="PF05050"/>
    </source>
</evidence>
<dbReference type="STRING" id="188906.SAMN04488526_3142"/>
<evidence type="ECO:0000313" key="2">
    <source>
        <dbReference type="EMBL" id="SEL63755.1"/>
    </source>
</evidence>
<reference evidence="2 3" key="1">
    <citation type="submission" date="2016-10" db="EMBL/GenBank/DDBJ databases">
        <authorList>
            <person name="de Groot N.N."/>
        </authorList>
    </citation>
    <scope>NUCLEOTIDE SEQUENCE [LARGE SCALE GENOMIC DNA]</scope>
    <source>
        <strain evidence="2 3">DSM 14858</strain>
    </source>
</reference>
<keyword evidence="2" id="KW-0808">Transferase</keyword>
<dbReference type="RefSeq" id="WP_092764534.1">
    <property type="nucleotide sequence ID" value="NZ_FNZQ01000007.1"/>
</dbReference>
<proteinExistence type="predicted"/>
<dbReference type="AlphaFoldDB" id="A0A1H7RUB2"/>
<dbReference type="EMBL" id="FNZQ01000007">
    <property type="protein sequence ID" value="SEL63755.1"/>
    <property type="molecule type" value="Genomic_DNA"/>
</dbReference>
<dbReference type="GO" id="GO:0032259">
    <property type="term" value="P:methylation"/>
    <property type="evidence" value="ECO:0007669"/>
    <property type="project" value="UniProtKB-KW"/>
</dbReference>
<keyword evidence="2" id="KW-0489">Methyltransferase</keyword>
<accession>A0A1H7RUB2</accession>
<dbReference type="PANTHER" id="PTHR36973">
    <property type="entry name" value="SLL1456 PROTEIN-RELATED"/>
    <property type="match status" value="1"/>
</dbReference>